<dbReference type="PANTHER" id="PTHR48111:SF40">
    <property type="entry name" value="PHOSPHATE REGULON TRANSCRIPTIONAL REGULATORY PROTEIN PHOB"/>
    <property type="match status" value="1"/>
</dbReference>
<dbReference type="InterPro" id="IPR016032">
    <property type="entry name" value="Sig_transdc_resp-reg_C-effctor"/>
</dbReference>
<dbReference type="SUPFAM" id="SSF46894">
    <property type="entry name" value="C-terminal effector domain of the bipartite response regulators"/>
    <property type="match status" value="1"/>
</dbReference>
<evidence type="ECO:0000259" key="7">
    <source>
        <dbReference type="PROSITE" id="PS51755"/>
    </source>
</evidence>
<evidence type="ECO:0000256" key="2">
    <source>
        <dbReference type="ARBA" id="ARBA00023012"/>
    </source>
</evidence>
<dbReference type="InterPro" id="IPR039420">
    <property type="entry name" value="WalR-like"/>
</dbReference>
<dbReference type="RefSeq" id="WP_078482718.1">
    <property type="nucleotide sequence ID" value="NZ_MPRL01000009.1"/>
</dbReference>
<dbReference type="InterPro" id="IPR011006">
    <property type="entry name" value="CheY-like_superfamily"/>
</dbReference>
<dbReference type="PROSITE" id="PS51755">
    <property type="entry name" value="OMPR_PHOB"/>
    <property type="match status" value="1"/>
</dbReference>
<name>A0A1T2L8S6_9GAMM</name>
<reference evidence="8 9" key="1">
    <citation type="submission" date="2016-11" db="EMBL/GenBank/DDBJ databases">
        <title>Mixed transmission modes and dynamic genome evolution in an obligate animal-bacterial symbiosis.</title>
        <authorList>
            <person name="Russell S.L."/>
            <person name="Corbett-Detig R.B."/>
            <person name="Cavanaugh C.M."/>
        </authorList>
    </citation>
    <scope>NUCLEOTIDE SEQUENCE [LARGE SCALE GENOMIC DNA]</scope>
    <source>
        <strain evidence="8">Sveles-Q1</strain>
    </source>
</reference>
<evidence type="ECO:0000256" key="1">
    <source>
        <dbReference type="ARBA" id="ARBA00022553"/>
    </source>
</evidence>
<dbReference type="SUPFAM" id="SSF52172">
    <property type="entry name" value="CheY-like"/>
    <property type="match status" value="1"/>
</dbReference>
<keyword evidence="3 5" id="KW-0238">DNA-binding</keyword>
<proteinExistence type="predicted"/>
<evidence type="ECO:0000256" key="3">
    <source>
        <dbReference type="ARBA" id="ARBA00023125"/>
    </source>
</evidence>
<dbReference type="Gene3D" id="3.40.50.2300">
    <property type="match status" value="1"/>
</dbReference>
<dbReference type="AlphaFoldDB" id="A0A1T2L8S6"/>
<dbReference type="InterPro" id="IPR001867">
    <property type="entry name" value="OmpR/PhoB-type_DNA-bd"/>
</dbReference>
<dbReference type="InterPro" id="IPR001789">
    <property type="entry name" value="Sig_transdc_resp-reg_receiver"/>
</dbReference>
<feature type="domain" description="OmpR/PhoB-type" evidence="7">
    <location>
        <begin position="120"/>
        <end position="220"/>
    </location>
</feature>
<evidence type="ECO:0000256" key="4">
    <source>
        <dbReference type="PROSITE-ProRule" id="PRU00169"/>
    </source>
</evidence>
<dbReference type="GO" id="GO:0000976">
    <property type="term" value="F:transcription cis-regulatory region binding"/>
    <property type="evidence" value="ECO:0007669"/>
    <property type="project" value="TreeGrafter"/>
</dbReference>
<feature type="modified residue" description="4-aspartylphosphate" evidence="4">
    <location>
        <position position="55"/>
    </location>
</feature>
<dbReference type="OrthoDB" id="9796655at2"/>
<dbReference type="InterPro" id="IPR036388">
    <property type="entry name" value="WH-like_DNA-bd_sf"/>
</dbReference>
<comment type="caution">
    <text evidence="8">The sequence shown here is derived from an EMBL/GenBank/DDBJ whole genome shotgun (WGS) entry which is preliminary data.</text>
</comment>
<accession>A0A1T2L8S6</accession>
<dbReference type="Proteomes" id="UP000191110">
    <property type="component" value="Unassembled WGS sequence"/>
</dbReference>
<keyword evidence="1 4" id="KW-0597">Phosphoprotein</keyword>
<protein>
    <submittedName>
        <fullName evidence="8">Transcriptional regulator</fullName>
    </submittedName>
</protein>
<sequence length="225" mass="24427">MAASLNIVVVEDHDALREVTVEALRGMGYGVQGVDCAEALSDELKSLSVDLMVIDLNLPGEDGISLAQCVRAVQPEVGIIMVTSRGQVNDKLLGYESGADIYLTKPTSVEELGAAVKALARRLKSGIQHDFVLDSTTLLLQGPDHSVNLSSKEAMIICAFARALEHRLAYWQLMELSKSDSISKSTLEVQIVRLRKKLLQAGTPNQPIKAIRNEGYQLCIDIAVI</sequence>
<dbReference type="EMBL" id="MPRL01000009">
    <property type="protein sequence ID" value="OOZ41470.1"/>
    <property type="molecule type" value="Genomic_DNA"/>
</dbReference>
<feature type="DNA-binding region" description="OmpR/PhoB-type" evidence="5">
    <location>
        <begin position="120"/>
        <end position="220"/>
    </location>
</feature>
<evidence type="ECO:0000256" key="5">
    <source>
        <dbReference type="PROSITE-ProRule" id="PRU01091"/>
    </source>
</evidence>
<dbReference type="GO" id="GO:0005829">
    <property type="term" value="C:cytosol"/>
    <property type="evidence" value="ECO:0007669"/>
    <property type="project" value="TreeGrafter"/>
</dbReference>
<evidence type="ECO:0000259" key="6">
    <source>
        <dbReference type="PROSITE" id="PS50110"/>
    </source>
</evidence>
<evidence type="ECO:0000313" key="9">
    <source>
        <dbReference type="Proteomes" id="UP000191110"/>
    </source>
</evidence>
<dbReference type="Pfam" id="PF00072">
    <property type="entry name" value="Response_reg"/>
    <property type="match status" value="1"/>
</dbReference>
<dbReference type="PANTHER" id="PTHR48111">
    <property type="entry name" value="REGULATOR OF RPOS"/>
    <property type="match status" value="1"/>
</dbReference>
<dbReference type="PROSITE" id="PS50110">
    <property type="entry name" value="RESPONSE_REGULATORY"/>
    <property type="match status" value="1"/>
</dbReference>
<organism evidence="8 9">
    <name type="scientific">Solemya pervernicosa gill symbiont</name>
    <dbReference type="NCBI Taxonomy" id="642797"/>
    <lineage>
        <taxon>Bacteria</taxon>
        <taxon>Pseudomonadati</taxon>
        <taxon>Pseudomonadota</taxon>
        <taxon>Gammaproteobacteria</taxon>
        <taxon>sulfur-oxidizing symbionts</taxon>
    </lineage>
</organism>
<gene>
    <name evidence="8" type="ORF">BOW53_03605</name>
</gene>
<dbReference type="GO" id="GO:0032993">
    <property type="term" value="C:protein-DNA complex"/>
    <property type="evidence" value="ECO:0007669"/>
    <property type="project" value="TreeGrafter"/>
</dbReference>
<keyword evidence="9" id="KW-1185">Reference proteome</keyword>
<dbReference type="Gene3D" id="1.10.10.10">
    <property type="entry name" value="Winged helix-like DNA-binding domain superfamily/Winged helix DNA-binding domain"/>
    <property type="match status" value="1"/>
</dbReference>
<feature type="domain" description="Response regulatory" evidence="6">
    <location>
        <begin position="6"/>
        <end position="120"/>
    </location>
</feature>
<dbReference type="SMART" id="SM00862">
    <property type="entry name" value="Trans_reg_C"/>
    <property type="match status" value="1"/>
</dbReference>
<dbReference type="Pfam" id="PF00486">
    <property type="entry name" value="Trans_reg_C"/>
    <property type="match status" value="1"/>
</dbReference>
<dbReference type="GO" id="GO:0006355">
    <property type="term" value="P:regulation of DNA-templated transcription"/>
    <property type="evidence" value="ECO:0007669"/>
    <property type="project" value="InterPro"/>
</dbReference>
<keyword evidence="2" id="KW-0902">Two-component regulatory system</keyword>
<dbReference type="GO" id="GO:0000156">
    <property type="term" value="F:phosphorelay response regulator activity"/>
    <property type="evidence" value="ECO:0007669"/>
    <property type="project" value="TreeGrafter"/>
</dbReference>
<evidence type="ECO:0000313" key="8">
    <source>
        <dbReference type="EMBL" id="OOZ41470.1"/>
    </source>
</evidence>
<dbReference type="SMART" id="SM00448">
    <property type="entry name" value="REC"/>
    <property type="match status" value="1"/>
</dbReference>